<feature type="chain" id="PRO_5021195478" evidence="1">
    <location>
        <begin position="24"/>
        <end position="375"/>
    </location>
</feature>
<sequence length="375" mass="38724">MKLPVRFVVACALSMLGALPATAQSVGTLLEATPLPGAPAGGTAYRIRYTSQDEFGAPKQITGTVIVPPGAAPAGGRDIVAWAHGTYGVAEKCAPWPTLFDSIAGLPDMMARGYLVVASDYQGLGNPGPHPYLAGVSTAHSVLDAIRAAKGVSGASPSARFVTWGESQGAHASLWTAHVAPTYAPELKLMGAAAAAPPTDLKANLTGGSNAAIRAFLTAYTADSWSAFYNAPLAVFATPATQGLIHRLAQNNCTDLGKPKISTEIGLAEMIAAMKGVDLSADAPWGELMTRNSLSPRGYTVPIMIVQEDTDPVVAPAVTHDYAQKACAAGTTVHYLRLPDGNHNDAAQKSAAQAVPWMADRFAGKPAPSDCGKLP</sequence>
<reference evidence="2 3" key="1">
    <citation type="submission" date="2019-02" db="EMBL/GenBank/DDBJ databases">
        <title>Polymorphobacter sp. isolated from the lake at the Tibet of China.</title>
        <authorList>
            <person name="Li A."/>
        </authorList>
    </citation>
    <scope>NUCLEOTIDE SEQUENCE [LARGE SCALE GENOMIC DNA]</scope>
    <source>
        <strain evidence="2 3">DJ1R-1</strain>
    </source>
</reference>
<keyword evidence="1" id="KW-0732">Signal</keyword>
<dbReference type="PANTHER" id="PTHR34853">
    <property type="match status" value="1"/>
</dbReference>
<organism evidence="2 3">
    <name type="scientific">Glacieibacterium arshaanense</name>
    <dbReference type="NCBI Taxonomy" id="2511025"/>
    <lineage>
        <taxon>Bacteria</taxon>
        <taxon>Pseudomonadati</taxon>
        <taxon>Pseudomonadota</taxon>
        <taxon>Alphaproteobacteria</taxon>
        <taxon>Sphingomonadales</taxon>
        <taxon>Sphingosinicellaceae</taxon>
        <taxon>Glacieibacterium</taxon>
    </lineage>
</organism>
<dbReference type="EMBL" id="SIHO01000002">
    <property type="protein sequence ID" value="TFU03074.1"/>
    <property type="molecule type" value="Genomic_DNA"/>
</dbReference>
<evidence type="ECO:0000256" key="1">
    <source>
        <dbReference type="SAM" id="SignalP"/>
    </source>
</evidence>
<evidence type="ECO:0000313" key="2">
    <source>
        <dbReference type="EMBL" id="TFU03074.1"/>
    </source>
</evidence>
<dbReference type="InterPro" id="IPR029058">
    <property type="entry name" value="AB_hydrolase_fold"/>
</dbReference>
<gene>
    <name evidence="2" type="ORF">EUV02_07700</name>
</gene>
<dbReference type="OrthoDB" id="9955at2"/>
<dbReference type="Proteomes" id="UP000297737">
    <property type="component" value="Unassembled WGS sequence"/>
</dbReference>
<dbReference type="InterPro" id="IPR005152">
    <property type="entry name" value="Lipase_secreted"/>
</dbReference>
<name>A0A4Y9EN66_9SPHN</name>
<dbReference type="GO" id="GO:0016042">
    <property type="term" value="P:lipid catabolic process"/>
    <property type="evidence" value="ECO:0007669"/>
    <property type="project" value="InterPro"/>
</dbReference>
<dbReference type="Gene3D" id="3.40.50.1820">
    <property type="entry name" value="alpha/beta hydrolase"/>
    <property type="match status" value="2"/>
</dbReference>
<dbReference type="RefSeq" id="WP_135245666.1">
    <property type="nucleotide sequence ID" value="NZ_SIHO01000002.1"/>
</dbReference>
<protein>
    <submittedName>
        <fullName evidence="2">Lipase</fullName>
    </submittedName>
</protein>
<evidence type="ECO:0000313" key="3">
    <source>
        <dbReference type="Proteomes" id="UP000297737"/>
    </source>
</evidence>
<dbReference type="GO" id="GO:0004806">
    <property type="term" value="F:triacylglycerol lipase activity"/>
    <property type="evidence" value="ECO:0007669"/>
    <property type="project" value="InterPro"/>
</dbReference>
<dbReference type="PANTHER" id="PTHR34853:SF1">
    <property type="entry name" value="LIPASE 5"/>
    <property type="match status" value="1"/>
</dbReference>
<comment type="caution">
    <text evidence="2">The sequence shown here is derived from an EMBL/GenBank/DDBJ whole genome shotgun (WGS) entry which is preliminary data.</text>
</comment>
<dbReference type="SUPFAM" id="SSF53474">
    <property type="entry name" value="alpha/beta-Hydrolases"/>
    <property type="match status" value="1"/>
</dbReference>
<dbReference type="PIRSF" id="PIRSF029171">
    <property type="entry name" value="Esterase_LipA"/>
    <property type="match status" value="1"/>
</dbReference>
<keyword evidence="3" id="KW-1185">Reference proteome</keyword>
<dbReference type="Pfam" id="PF03583">
    <property type="entry name" value="LIP"/>
    <property type="match status" value="1"/>
</dbReference>
<proteinExistence type="predicted"/>
<accession>A0A4Y9EN66</accession>
<dbReference type="AlphaFoldDB" id="A0A4Y9EN66"/>
<feature type="signal peptide" evidence="1">
    <location>
        <begin position="1"/>
        <end position="23"/>
    </location>
</feature>